<dbReference type="Pfam" id="PF08002">
    <property type="entry name" value="DUF1697"/>
    <property type="match status" value="1"/>
</dbReference>
<evidence type="ECO:0008006" key="2">
    <source>
        <dbReference type="Google" id="ProtNLM"/>
    </source>
</evidence>
<dbReference type="PANTHER" id="PTHR36439:SF1">
    <property type="entry name" value="DUF1697 DOMAIN-CONTAINING PROTEIN"/>
    <property type="match status" value="1"/>
</dbReference>
<organism evidence="1">
    <name type="scientific">bioreactor metagenome</name>
    <dbReference type="NCBI Taxonomy" id="1076179"/>
    <lineage>
        <taxon>unclassified sequences</taxon>
        <taxon>metagenomes</taxon>
        <taxon>ecological metagenomes</taxon>
    </lineage>
</organism>
<name>A0A644UZJ5_9ZZZZ</name>
<dbReference type="EMBL" id="VSSQ01000191">
    <property type="protein sequence ID" value="MPL84509.1"/>
    <property type="molecule type" value="Genomic_DNA"/>
</dbReference>
<dbReference type="Gene3D" id="3.30.70.1280">
    <property type="entry name" value="SP0830-like domains"/>
    <property type="match status" value="1"/>
</dbReference>
<proteinExistence type="predicted"/>
<sequence>MKYIAFLRGINVGKNKLILMEDLKKLFVSMGFKNIKTYLRSGNVIFENININDNCNNYNEGNINNISSKISENIENSFGFWAECILLSEKEIFSLINNNPFFDNTSHDNSEIIGSIGFTEPIESLYITIFKNKIDKNLAEKLVKDSKNNVSDDKFSIYEKEIYLACKNGYHKTKFNNNYFELKLDNIATTRNFKTILKIKDLLI</sequence>
<comment type="caution">
    <text evidence="1">The sequence shown here is derived from an EMBL/GenBank/DDBJ whole genome shotgun (WGS) entry which is preliminary data.</text>
</comment>
<accession>A0A644UZJ5</accession>
<dbReference type="InterPro" id="IPR012545">
    <property type="entry name" value="DUF1697"/>
</dbReference>
<evidence type="ECO:0000313" key="1">
    <source>
        <dbReference type="EMBL" id="MPL84509.1"/>
    </source>
</evidence>
<dbReference type="SUPFAM" id="SSF160379">
    <property type="entry name" value="SP0830-like"/>
    <property type="match status" value="1"/>
</dbReference>
<protein>
    <recommendedName>
        <fullName evidence="2">DUF1697 domain-containing protein</fullName>
    </recommendedName>
</protein>
<gene>
    <name evidence="1" type="ORF">SDC9_30474</name>
</gene>
<dbReference type="PANTHER" id="PTHR36439">
    <property type="entry name" value="BLL4334 PROTEIN"/>
    <property type="match status" value="1"/>
</dbReference>
<dbReference type="PIRSF" id="PIRSF008502">
    <property type="entry name" value="UCP008502"/>
    <property type="match status" value="1"/>
</dbReference>
<reference evidence="1" key="1">
    <citation type="submission" date="2019-08" db="EMBL/GenBank/DDBJ databases">
        <authorList>
            <person name="Kucharzyk K."/>
            <person name="Murdoch R.W."/>
            <person name="Higgins S."/>
            <person name="Loffler F."/>
        </authorList>
    </citation>
    <scope>NUCLEOTIDE SEQUENCE</scope>
</reference>
<dbReference type="AlphaFoldDB" id="A0A644UZJ5"/>